<comment type="subcellular location">
    <subcellularLocation>
        <location evidence="1">Cell membrane</location>
        <topology evidence="1">Multi-pass membrane protein</topology>
    </subcellularLocation>
</comment>
<accession>A0A8S3VAW4</accession>
<dbReference type="GO" id="GO:0005886">
    <property type="term" value="C:plasma membrane"/>
    <property type="evidence" value="ECO:0007669"/>
    <property type="project" value="UniProtKB-SubCell"/>
</dbReference>
<dbReference type="GO" id="GO:0006814">
    <property type="term" value="P:sodium ion transport"/>
    <property type="evidence" value="ECO:0007669"/>
    <property type="project" value="UniProtKB-KW"/>
</dbReference>
<keyword evidence="4" id="KW-1003">Cell membrane</keyword>
<evidence type="ECO:0000256" key="12">
    <source>
        <dbReference type="SAM" id="Phobius"/>
    </source>
</evidence>
<proteinExistence type="inferred from homology"/>
<evidence type="ECO:0000256" key="6">
    <source>
        <dbReference type="ARBA" id="ARBA00022989"/>
    </source>
</evidence>
<dbReference type="Pfam" id="PF00474">
    <property type="entry name" value="SSF"/>
    <property type="match status" value="1"/>
</dbReference>
<protein>
    <submittedName>
        <fullName evidence="13">SLC5A6</fullName>
    </submittedName>
</protein>
<keyword evidence="7" id="KW-0915">Sodium</keyword>
<sequence length="191" mass="21595">MPLEDRGYSFQHPGRDPPSFTTVDYVLFALTLAVSASIGFYYAWADRRKKNIKEFLMAGGNMSPIPVALSLLASFMSAITLLGTPGEMYNYTTMYWWIGLSYFFVVFGAAHVFLPVFYNLKVTSAYEVQISCVAHLLVGGKHKSHLENHTIRIIKGVSLYIHKIKRRVINDQETEEACKYFTDFLANVGNS</sequence>
<comment type="caution">
    <text evidence="13">The sequence shown here is derived from an EMBL/GenBank/DDBJ whole genome shotgun (WGS) entry which is preliminary data.</text>
</comment>
<dbReference type="InterPro" id="IPR038377">
    <property type="entry name" value="Na/Glc_symporter_sf"/>
</dbReference>
<keyword evidence="14" id="KW-1185">Reference proteome</keyword>
<evidence type="ECO:0000256" key="4">
    <source>
        <dbReference type="ARBA" id="ARBA00022475"/>
    </source>
</evidence>
<keyword evidence="9 12" id="KW-0472">Membrane</keyword>
<evidence type="ECO:0000256" key="8">
    <source>
        <dbReference type="ARBA" id="ARBA00023065"/>
    </source>
</evidence>
<dbReference type="AlphaFoldDB" id="A0A8S3VAW4"/>
<dbReference type="Proteomes" id="UP000683360">
    <property type="component" value="Unassembled WGS sequence"/>
</dbReference>
<dbReference type="PANTHER" id="PTHR42985">
    <property type="entry name" value="SODIUM-COUPLED MONOCARBOXYLATE TRANSPORTER"/>
    <property type="match status" value="1"/>
</dbReference>
<keyword evidence="6 12" id="KW-1133">Transmembrane helix</keyword>
<gene>
    <name evidence="13" type="ORF">MEDL_65391</name>
</gene>
<evidence type="ECO:0000256" key="9">
    <source>
        <dbReference type="ARBA" id="ARBA00023136"/>
    </source>
</evidence>
<keyword evidence="8" id="KW-0406">Ion transport</keyword>
<evidence type="ECO:0000256" key="5">
    <source>
        <dbReference type="ARBA" id="ARBA00022692"/>
    </source>
</evidence>
<evidence type="ECO:0000256" key="11">
    <source>
        <dbReference type="RuleBase" id="RU362091"/>
    </source>
</evidence>
<keyword evidence="5 12" id="KW-0812">Transmembrane</keyword>
<dbReference type="EMBL" id="CAJPWZ010003182">
    <property type="protein sequence ID" value="CAG2253882.1"/>
    <property type="molecule type" value="Genomic_DNA"/>
</dbReference>
<feature type="transmembrane region" description="Helical" evidence="12">
    <location>
        <begin position="25"/>
        <end position="44"/>
    </location>
</feature>
<evidence type="ECO:0000256" key="2">
    <source>
        <dbReference type="ARBA" id="ARBA00006434"/>
    </source>
</evidence>
<evidence type="ECO:0000256" key="7">
    <source>
        <dbReference type="ARBA" id="ARBA00023053"/>
    </source>
</evidence>
<dbReference type="InterPro" id="IPR001734">
    <property type="entry name" value="Na/solute_symporter"/>
</dbReference>
<evidence type="ECO:0000256" key="10">
    <source>
        <dbReference type="ARBA" id="ARBA00023201"/>
    </source>
</evidence>
<dbReference type="PROSITE" id="PS50283">
    <property type="entry name" value="NA_SOLUT_SYMP_3"/>
    <property type="match status" value="1"/>
</dbReference>
<feature type="transmembrane region" description="Helical" evidence="12">
    <location>
        <begin position="95"/>
        <end position="118"/>
    </location>
</feature>
<dbReference type="Gene3D" id="1.20.1730.10">
    <property type="entry name" value="Sodium/glucose cotransporter"/>
    <property type="match status" value="1"/>
</dbReference>
<evidence type="ECO:0000256" key="3">
    <source>
        <dbReference type="ARBA" id="ARBA00022448"/>
    </source>
</evidence>
<comment type="similarity">
    <text evidence="2 11">Belongs to the sodium:solute symporter (SSF) (TC 2.A.21) family.</text>
</comment>
<keyword evidence="10" id="KW-0739">Sodium transport</keyword>
<name>A0A8S3VAW4_MYTED</name>
<keyword evidence="3" id="KW-0813">Transport</keyword>
<evidence type="ECO:0000256" key="1">
    <source>
        <dbReference type="ARBA" id="ARBA00004651"/>
    </source>
</evidence>
<evidence type="ECO:0000313" key="14">
    <source>
        <dbReference type="Proteomes" id="UP000683360"/>
    </source>
</evidence>
<dbReference type="GO" id="GO:0015293">
    <property type="term" value="F:symporter activity"/>
    <property type="evidence" value="ECO:0007669"/>
    <property type="project" value="TreeGrafter"/>
</dbReference>
<organism evidence="13 14">
    <name type="scientific">Mytilus edulis</name>
    <name type="common">Blue mussel</name>
    <dbReference type="NCBI Taxonomy" id="6550"/>
    <lineage>
        <taxon>Eukaryota</taxon>
        <taxon>Metazoa</taxon>
        <taxon>Spiralia</taxon>
        <taxon>Lophotrochozoa</taxon>
        <taxon>Mollusca</taxon>
        <taxon>Bivalvia</taxon>
        <taxon>Autobranchia</taxon>
        <taxon>Pteriomorphia</taxon>
        <taxon>Mytilida</taxon>
        <taxon>Mytiloidea</taxon>
        <taxon>Mytilidae</taxon>
        <taxon>Mytilinae</taxon>
        <taxon>Mytilus</taxon>
    </lineage>
</organism>
<feature type="transmembrane region" description="Helical" evidence="12">
    <location>
        <begin position="65"/>
        <end position="83"/>
    </location>
</feature>
<reference evidence="13" key="1">
    <citation type="submission" date="2021-03" db="EMBL/GenBank/DDBJ databases">
        <authorList>
            <person name="Bekaert M."/>
        </authorList>
    </citation>
    <scope>NUCLEOTIDE SEQUENCE</scope>
</reference>
<evidence type="ECO:0000313" key="13">
    <source>
        <dbReference type="EMBL" id="CAG2253882.1"/>
    </source>
</evidence>
<dbReference type="InterPro" id="IPR051163">
    <property type="entry name" value="Sodium:Solute_Symporter_SSF"/>
</dbReference>
<dbReference type="PANTHER" id="PTHR42985:SF2">
    <property type="entry name" value="SODIUM-DEPENDENT MULTIVITAMIN TRANSPORTER"/>
    <property type="match status" value="1"/>
</dbReference>
<dbReference type="OrthoDB" id="6132759at2759"/>